<dbReference type="Proteomes" id="UP000021210">
    <property type="component" value="Unassembled WGS sequence"/>
</dbReference>
<proteinExistence type="predicted"/>
<protein>
    <submittedName>
        <fullName evidence="1">Uncharacterized protein</fullName>
    </submittedName>
</protein>
<accession>A0A829QLK9</accession>
<comment type="caution">
    <text evidence="1">The sequence shown here is derived from an EMBL/GenBank/DDBJ whole genome shotgun (WGS) entry which is preliminary data.</text>
</comment>
<sequence length="40" mass="4047">MTPVRRADQVVTAGTAAVSPLFTGPLRGVLGACLPSPSHD</sequence>
<reference evidence="1 2" key="1">
    <citation type="submission" date="2013-12" db="EMBL/GenBank/DDBJ databases">
        <authorList>
            <person name="Zelazny A."/>
            <person name="Olivier K."/>
            <person name="Holland S."/>
            <person name="Lenaerts A."/>
            <person name="Ordway D."/>
            <person name="DeGroote M.A."/>
            <person name="Parker T."/>
            <person name="Sizemore C."/>
            <person name="Tallon L.J."/>
            <person name="Sadzewicz L.K."/>
            <person name="Sengamalay N."/>
            <person name="Fraser C.M."/>
            <person name="Hine E."/>
            <person name="Shefchek K.A."/>
            <person name="Das S.P."/>
            <person name="Tettelin H."/>
        </authorList>
    </citation>
    <scope>NUCLEOTIDE SEQUENCE [LARGE SCALE GENOMIC DNA]</scope>
    <source>
        <strain evidence="1 2">1948</strain>
    </source>
</reference>
<evidence type="ECO:0000313" key="1">
    <source>
        <dbReference type="EMBL" id="EUA63631.1"/>
    </source>
</evidence>
<name>A0A829QLK9_9MYCO</name>
<dbReference type="EMBL" id="JAOH01000002">
    <property type="protein sequence ID" value="EUA63631.1"/>
    <property type="molecule type" value="Genomic_DNA"/>
</dbReference>
<gene>
    <name evidence="1" type="ORF">I542_3788</name>
</gene>
<organism evidence="1 2">
    <name type="scientific">Mycobacteroides abscessus 1948</name>
    <dbReference type="NCBI Taxonomy" id="1299323"/>
    <lineage>
        <taxon>Bacteria</taxon>
        <taxon>Bacillati</taxon>
        <taxon>Actinomycetota</taxon>
        <taxon>Actinomycetes</taxon>
        <taxon>Mycobacteriales</taxon>
        <taxon>Mycobacteriaceae</taxon>
        <taxon>Mycobacteroides</taxon>
        <taxon>Mycobacteroides abscessus</taxon>
    </lineage>
</organism>
<dbReference type="AlphaFoldDB" id="A0A829QLK9"/>
<evidence type="ECO:0000313" key="2">
    <source>
        <dbReference type="Proteomes" id="UP000021210"/>
    </source>
</evidence>